<dbReference type="EMBL" id="CACVAP010000102">
    <property type="protein sequence ID" value="CAA6822300.1"/>
    <property type="molecule type" value="Genomic_DNA"/>
</dbReference>
<evidence type="ECO:0000256" key="1">
    <source>
        <dbReference type="SAM" id="MobiDB-lite"/>
    </source>
</evidence>
<feature type="region of interest" description="Disordered" evidence="1">
    <location>
        <begin position="30"/>
        <end position="49"/>
    </location>
</feature>
<feature type="compositionally biased region" description="Basic and acidic residues" evidence="1">
    <location>
        <begin position="36"/>
        <end position="49"/>
    </location>
</feature>
<gene>
    <name evidence="2" type="ORF">HELGO_WM9244</name>
</gene>
<reference evidence="2" key="1">
    <citation type="submission" date="2020-01" db="EMBL/GenBank/DDBJ databases">
        <authorList>
            <person name="Meier V. D."/>
            <person name="Meier V D."/>
        </authorList>
    </citation>
    <scope>NUCLEOTIDE SEQUENCE</scope>
    <source>
        <strain evidence="2">HLG_WM_MAG_06</strain>
    </source>
</reference>
<proteinExistence type="predicted"/>
<name>A0A6S6TZM6_9BACT</name>
<protein>
    <submittedName>
        <fullName evidence="2">Uncharacterized protein</fullName>
    </submittedName>
</protein>
<evidence type="ECO:0000313" key="2">
    <source>
        <dbReference type="EMBL" id="CAA6822300.1"/>
    </source>
</evidence>
<sequence>MIIVLFIVILGMVYAIDVWKGTKRTAHFGETNNSHQEIENPMEHNQTKR</sequence>
<organism evidence="2">
    <name type="scientific">uncultured Sulfurovum sp</name>
    <dbReference type="NCBI Taxonomy" id="269237"/>
    <lineage>
        <taxon>Bacteria</taxon>
        <taxon>Pseudomonadati</taxon>
        <taxon>Campylobacterota</taxon>
        <taxon>Epsilonproteobacteria</taxon>
        <taxon>Campylobacterales</taxon>
        <taxon>Sulfurovaceae</taxon>
        <taxon>Sulfurovum</taxon>
        <taxon>environmental samples</taxon>
    </lineage>
</organism>
<dbReference type="AlphaFoldDB" id="A0A6S6TZM6"/>
<accession>A0A6S6TZM6</accession>